<sequence length="115" mass="12535">NGKAVAVRTAEGDEYHAKHTVVASTGPDQLYLSLLADEQISPDIRGQAKRYRYGRGCVQIHLALSEAPKWPDPRFARVGQPHLTDGLDGFTQAIEQGFADLLPAKPTFTVDCSTN</sequence>
<evidence type="ECO:0000313" key="2">
    <source>
        <dbReference type="Proteomes" id="UP001519887"/>
    </source>
</evidence>
<evidence type="ECO:0008006" key="3">
    <source>
        <dbReference type="Google" id="ProtNLM"/>
    </source>
</evidence>
<feature type="non-terminal residue" evidence="1">
    <location>
        <position position="115"/>
    </location>
</feature>
<protein>
    <recommendedName>
        <fullName evidence="3">FAD-dependent oxidoreductase</fullName>
    </recommendedName>
</protein>
<dbReference type="SUPFAM" id="SSF51905">
    <property type="entry name" value="FAD/NAD(P)-binding domain"/>
    <property type="match status" value="1"/>
</dbReference>
<dbReference type="EMBL" id="JAHZIK010003697">
    <property type="protein sequence ID" value="MBW7462213.1"/>
    <property type="molecule type" value="Genomic_DNA"/>
</dbReference>
<accession>A0ABS7CMS8</accession>
<dbReference type="InterPro" id="IPR036188">
    <property type="entry name" value="FAD/NAD-bd_sf"/>
</dbReference>
<dbReference type="Proteomes" id="UP001519887">
    <property type="component" value="Unassembled WGS sequence"/>
</dbReference>
<evidence type="ECO:0000313" key="1">
    <source>
        <dbReference type="EMBL" id="MBW7462213.1"/>
    </source>
</evidence>
<proteinExistence type="predicted"/>
<name>A0ABS7CMS8_9BACL</name>
<gene>
    <name evidence="1" type="ORF">K0U00_50000</name>
</gene>
<keyword evidence="2" id="KW-1185">Reference proteome</keyword>
<comment type="caution">
    <text evidence="1">The sequence shown here is derived from an EMBL/GenBank/DDBJ whole genome shotgun (WGS) entry which is preliminary data.</text>
</comment>
<organism evidence="1 2">
    <name type="scientific">Paenibacillus sepulcri</name>
    <dbReference type="NCBI Taxonomy" id="359917"/>
    <lineage>
        <taxon>Bacteria</taxon>
        <taxon>Bacillati</taxon>
        <taxon>Bacillota</taxon>
        <taxon>Bacilli</taxon>
        <taxon>Bacillales</taxon>
        <taxon>Paenibacillaceae</taxon>
        <taxon>Paenibacillus</taxon>
    </lineage>
</organism>
<reference evidence="1 2" key="1">
    <citation type="submission" date="2021-07" db="EMBL/GenBank/DDBJ databases">
        <title>Paenibacillus radiodurans sp. nov., isolated from the southeastern edge of Tengger Desert.</title>
        <authorList>
            <person name="Zhang G."/>
        </authorList>
    </citation>
    <scope>NUCLEOTIDE SEQUENCE [LARGE SCALE GENOMIC DNA]</scope>
    <source>
        <strain evidence="1 2">CCM 7311</strain>
    </source>
</reference>
<feature type="non-terminal residue" evidence="1">
    <location>
        <position position="1"/>
    </location>
</feature>